<evidence type="ECO:0000313" key="3">
    <source>
        <dbReference type="EMBL" id="WBE24884.1"/>
    </source>
</evidence>
<protein>
    <submittedName>
        <fullName evidence="3">ATPase</fullName>
    </submittedName>
</protein>
<evidence type="ECO:0000256" key="1">
    <source>
        <dbReference type="ARBA" id="ARBA00023196"/>
    </source>
</evidence>
<reference evidence="3 4" key="1">
    <citation type="submission" date="2022-12" db="EMBL/GenBank/DDBJ databases">
        <title>Coexistence and Characterization of a Novel Tigecycline Resistance gene tet(X) variant and blaNDM-1 in a Pseudomonas caeni Isolate of Chicken Origin.</title>
        <authorList>
            <person name="Lu X."/>
            <person name="Zhang L."/>
            <person name="Li R."/>
            <person name="Wang Z."/>
        </authorList>
    </citation>
    <scope>NUCLEOTIDE SEQUENCE [LARGE SCALE GENOMIC DNA]</scope>
    <source>
        <strain evidence="3 4">CE14</strain>
    </source>
</reference>
<dbReference type="AlphaFoldDB" id="A0AAE9VSB6"/>
<gene>
    <name evidence="3" type="ORF">O6P33_11025</name>
</gene>
<evidence type="ECO:0000313" key="4">
    <source>
        <dbReference type="Proteomes" id="UP001212189"/>
    </source>
</evidence>
<dbReference type="InterPro" id="IPR036771">
    <property type="entry name" value="ATPsynth_dsu/esu_N"/>
</dbReference>
<dbReference type="Proteomes" id="UP001212189">
    <property type="component" value="Chromosome"/>
</dbReference>
<keyword evidence="1" id="KW-0066">ATP synthesis</keyword>
<evidence type="ECO:0000259" key="2">
    <source>
        <dbReference type="Pfam" id="PF02823"/>
    </source>
</evidence>
<dbReference type="EMBL" id="CP114976">
    <property type="protein sequence ID" value="WBE24884.1"/>
    <property type="molecule type" value="Genomic_DNA"/>
</dbReference>
<organism evidence="3 4">
    <name type="scientific">Denitrificimonas caeni</name>
    <dbReference type="NCBI Taxonomy" id="521720"/>
    <lineage>
        <taxon>Bacteria</taxon>
        <taxon>Pseudomonadati</taxon>
        <taxon>Pseudomonadota</taxon>
        <taxon>Gammaproteobacteria</taxon>
        <taxon>Pseudomonadales</taxon>
        <taxon>Pseudomonadaceae</taxon>
        <taxon>Denitrificimonas</taxon>
    </lineage>
</organism>
<dbReference type="InterPro" id="IPR020546">
    <property type="entry name" value="ATP_synth_F1_dsu/esu_N"/>
</dbReference>
<dbReference type="GO" id="GO:0015986">
    <property type="term" value="P:proton motive force-driven ATP synthesis"/>
    <property type="evidence" value="ECO:0007669"/>
    <property type="project" value="InterPro"/>
</dbReference>
<dbReference type="KEGG" id="dce:O6P33_11025"/>
<name>A0AAE9VSB6_9GAMM</name>
<dbReference type="RefSeq" id="WP_269817827.1">
    <property type="nucleotide sequence ID" value="NZ_CP114976.1"/>
</dbReference>
<sequence length="136" mass="14877">MSQTTLMQVSLRLPTRLLFSCAAEKVFAEAENGAFTLLPKHTDFVTALLPSVLVITDAAGVEQYFGIDQGVLVKHGYNVDIAVRRGVQGKDLASLNETIQATFIAVDEDERVARTALSKLEAGIVRRFSDLRKPLT</sequence>
<keyword evidence="4" id="KW-1185">Reference proteome</keyword>
<dbReference type="NCBIfam" id="TIGR03166">
    <property type="entry name" value="alt_F1F0_F1_eps"/>
    <property type="match status" value="1"/>
</dbReference>
<feature type="domain" description="ATP synthase F1 complex delta/epsilon subunit N-terminal" evidence="2">
    <location>
        <begin position="7"/>
        <end position="84"/>
    </location>
</feature>
<dbReference type="GO" id="GO:0045259">
    <property type="term" value="C:proton-transporting ATP synthase complex"/>
    <property type="evidence" value="ECO:0007669"/>
    <property type="project" value="UniProtKB-KW"/>
</dbReference>
<dbReference type="InterPro" id="IPR024037">
    <property type="entry name" value="Alt_ATP_synth_F1_esu"/>
</dbReference>
<proteinExistence type="predicted"/>
<accession>A0AAE9VSB6</accession>
<keyword evidence="1" id="KW-0139">CF(1)</keyword>
<dbReference type="Gene3D" id="2.60.15.10">
    <property type="entry name" value="F0F1 ATP synthase delta/epsilon subunit, N-terminal"/>
    <property type="match status" value="1"/>
</dbReference>
<dbReference type="Pfam" id="PF02823">
    <property type="entry name" value="ATP-synt_DE_N"/>
    <property type="match status" value="1"/>
</dbReference>
<dbReference type="SUPFAM" id="SSF51344">
    <property type="entry name" value="Epsilon subunit of F1F0-ATP synthase N-terminal domain"/>
    <property type="match status" value="1"/>
</dbReference>